<comment type="caution">
    <text evidence="1">The sequence shown here is derived from an EMBL/GenBank/DDBJ whole genome shotgun (WGS) entry which is preliminary data.</text>
</comment>
<dbReference type="EMBL" id="JANAWD010000066">
    <property type="protein sequence ID" value="KAJ3488470.1"/>
    <property type="molecule type" value="Genomic_DNA"/>
</dbReference>
<protein>
    <submittedName>
        <fullName evidence="1">Uncharacterized protein</fullName>
    </submittedName>
</protein>
<evidence type="ECO:0000313" key="1">
    <source>
        <dbReference type="EMBL" id="KAJ3488470.1"/>
    </source>
</evidence>
<reference evidence="1" key="1">
    <citation type="submission" date="2022-07" db="EMBL/GenBank/DDBJ databases">
        <title>Genome Sequence of Physisporinus lineatus.</title>
        <authorList>
            <person name="Buettner E."/>
        </authorList>
    </citation>
    <scope>NUCLEOTIDE SEQUENCE</scope>
    <source>
        <strain evidence="1">VT162</strain>
    </source>
</reference>
<dbReference type="AlphaFoldDB" id="A0AAD5YLI3"/>
<evidence type="ECO:0000313" key="2">
    <source>
        <dbReference type="Proteomes" id="UP001212997"/>
    </source>
</evidence>
<organism evidence="1 2">
    <name type="scientific">Meripilus lineatus</name>
    <dbReference type="NCBI Taxonomy" id="2056292"/>
    <lineage>
        <taxon>Eukaryota</taxon>
        <taxon>Fungi</taxon>
        <taxon>Dikarya</taxon>
        <taxon>Basidiomycota</taxon>
        <taxon>Agaricomycotina</taxon>
        <taxon>Agaricomycetes</taxon>
        <taxon>Polyporales</taxon>
        <taxon>Meripilaceae</taxon>
        <taxon>Meripilus</taxon>
    </lineage>
</organism>
<name>A0AAD5YLI3_9APHY</name>
<accession>A0AAD5YLI3</accession>
<keyword evidence="2" id="KW-1185">Reference proteome</keyword>
<gene>
    <name evidence="1" type="ORF">NLI96_g2826</name>
</gene>
<proteinExistence type="predicted"/>
<sequence length="91" mass="9113">MFGVVQTDVGAGVTTGRRKVSEGTGVGSIAKLAAPAADVKEGGPIGPVRVGTIDAPSSIAKWDLNTDALTSERTLEGGQTLRGYCAGGPEN</sequence>
<dbReference type="Proteomes" id="UP001212997">
    <property type="component" value="Unassembled WGS sequence"/>
</dbReference>